<dbReference type="InterPro" id="IPR003680">
    <property type="entry name" value="Flavodoxin_fold"/>
</dbReference>
<dbReference type="AlphaFoldDB" id="A0A2N2E9E0"/>
<evidence type="ECO:0000313" key="4">
    <source>
        <dbReference type="EMBL" id="PKM91354.1"/>
    </source>
</evidence>
<dbReference type="EMBL" id="PHAI01000002">
    <property type="protein sequence ID" value="PKM91354.1"/>
    <property type="molecule type" value="Genomic_DNA"/>
</dbReference>
<proteinExistence type="inferred from homology"/>
<dbReference type="PANTHER" id="PTHR10204">
    <property type="entry name" value="NAD P H OXIDOREDUCTASE-RELATED"/>
    <property type="match status" value="1"/>
</dbReference>
<name>A0A2N2E9E0_9BACT</name>
<keyword evidence="2" id="KW-0560">Oxidoreductase</keyword>
<dbReference type="GO" id="GO:0005829">
    <property type="term" value="C:cytosol"/>
    <property type="evidence" value="ECO:0007669"/>
    <property type="project" value="TreeGrafter"/>
</dbReference>
<dbReference type="SUPFAM" id="SSF52218">
    <property type="entry name" value="Flavoproteins"/>
    <property type="match status" value="1"/>
</dbReference>
<evidence type="ECO:0000259" key="3">
    <source>
        <dbReference type="Pfam" id="PF02525"/>
    </source>
</evidence>
<evidence type="ECO:0000256" key="2">
    <source>
        <dbReference type="ARBA" id="ARBA00023002"/>
    </source>
</evidence>
<dbReference type="PANTHER" id="PTHR10204:SF34">
    <property type="entry name" value="NAD(P)H DEHYDROGENASE [QUINONE] 1 ISOFORM 1"/>
    <property type="match status" value="1"/>
</dbReference>
<dbReference type="GO" id="GO:0003955">
    <property type="term" value="F:NAD(P)H dehydrogenase (quinone) activity"/>
    <property type="evidence" value="ECO:0007669"/>
    <property type="project" value="TreeGrafter"/>
</dbReference>
<comment type="caution">
    <text evidence="4">The sequence shown here is derived from an EMBL/GenBank/DDBJ whole genome shotgun (WGS) entry which is preliminary data.</text>
</comment>
<reference evidence="4 5" key="1">
    <citation type="journal article" date="2017" name="ISME J.">
        <title>Potential for microbial H2 and metal transformations associated with novel bacteria and archaea in deep terrestrial subsurface sediments.</title>
        <authorList>
            <person name="Hernsdorf A.W."/>
            <person name="Amano Y."/>
            <person name="Miyakawa K."/>
            <person name="Ise K."/>
            <person name="Suzuki Y."/>
            <person name="Anantharaman K."/>
            <person name="Probst A."/>
            <person name="Burstein D."/>
            <person name="Thomas B.C."/>
            <person name="Banfield J.F."/>
        </authorList>
    </citation>
    <scope>NUCLEOTIDE SEQUENCE [LARGE SCALE GENOMIC DNA]</scope>
    <source>
        <strain evidence="4">HGW-Falkowbacteria-1</strain>
    </source>
</reference>
<gene>
    <name evidence="4" type="ORF">CVU82_02030</name>
</gene>
<accession>A0A2N2E9E0</accession>
<dbReference type="Pfam" id="PF02525">
    <property type="entry name" value="Flavodoxin_2"/>
    <property type="match status" value="1"/>
</dbReference>
<organism evidence="4 5">
    <name type="scientific">Candidatus Falkowbacteria bacterium HGW-Falkowbacteria-1</name>
    <dbReference type="NCBI Taxonomy" id="2013768"/>
    <lineage>
        <taxon>Bacteria</taxon>
        <taxon>Candidatus Falkowiibacteriota</taxon>
    </lineage>
</organism>
<feature type="domain" description="Flavodoxin-like fold" evidence="3">
    <location>
        <begin position="2"/>
        <end position="186"/>
    </location>
</feature>
<dbReference type="Gene3D" id="3.40.50.360">
    <property type="match status" value="1"/>
</dbReference>
<dbReference type="Proteomes" id="UP000233517">
    <property type="component" value="Unassembled WGS sequence"/>
</dbReference>
<comment type="similarity">
    <text evidence="1">Belongs to the NAD(P)H dehydrogenase (quinone) family.</text>
</comment>
<dbReference type="InterPro" id="IPR051545">
    <property type="entry name" value="NAD(P)H_dehydrogenase_qn"/>
</dbReference>
<protein>
    <submittedName>
        <fullName evidence="4">NADPH:quinone reductase</fullName>
    </submittedName>
</protein>
<evidence type="ECO:0000313" key="5">
    <source>
        <dbReference type="Proteomes" id="UP000233517"/>
    </source>
</evidence>
<evidence type="ECO:0000256" key="1">
    <source>
        <dbReference type="ARBA" id="ARBA00006252"/>
    </source>
</evidence>
<sequence>MKKVLLILGHPDKNSLNGRLANVFEEEIKNKQYDFRRINLGDLNFDLNLSKGYREVKELEPDLKKAQEDILWADSLVFVFPMWWYSFPAILKGFIDRIFLPSFAFKYSKNGSNFPDKLLKGKKSFLICTSGGPNIYYFFIGNLATKTLKRMLAFCGIKNKKTILFGSSSGDPEKINLDKHRNKILKIINLI</sequence>
<dbReference type="InterPro" id="IPR029039">
    <property type="entry name" value="Flavoprotein-like_sf"/>
</dbReference>